<organism evidence="1 2">
    <name type="scientific">Stecheria intestinalis</name>
    <dbReference type="NCBI Taxonomy" id="2606630"/>
    <lineage>
        <taxon>Bacteria</taxon>
        <taxon>Bacillati</taxon>
        <taxon>Bacillota</taxon>
        <taxon>Erysipelotrichia</taxon>
        <taxon>Erysipelotrichales</taxon>
        <taxon>Erysipelotrichaceae</taxon>
        <taxon>Stecheria</taxon>
    </lineage>
</organism>
<reference evidence="1 2" key="1">
    <citation type="submission" date="2019-08" db="EMBL/GenBank/DDBJ databases">
        <title>In-depth cultivation of the pig gut microbiome towards novel bacterial diversity and tailored functional studies.</title>
        <authorList>
            <person name="Wylensek D."/>
            <person name="Hitch T.C.A."/>
            <person name="Clavel T."/>
        </authorList>
    </citation>
    <scope>NUCLEOTIDE SEQUENCE [LARGE SCALE GENOMIC DNA]</scope>
    <source>
        <strain evidence="1 2">Oil+RF-744-GAM-WT-6</strain>
    </source>
</reference>
<comment type="caution">
    <text evidence="1">The sequence shown here is derived from an EMBL/GenBank/DDBJ whole genome shotgun (WGS) entry which is preliminary data.</text>
</comment>
<dbReference type="EMBL" id="VUMN01000001">
    <property type="protein sequence ID" value="MSS57439.1"/>
    <property type="molecule type" value="Genomic_DNA"/>
</dbReference>
<protein>
    <submittedName>
        <fullName evidence="1">IS1 family transposase</fullName>
    </submittedName>
</protein>
<dbReference type="Proteomes" id="UP000461880">
    <property type="component" value="Unassembled WGS sequence"/>
</dbReference>
<evidence type="ECO:0000313" key="1">
    <source>
        <dbReference type="EMBL" id="MSS57439.1"/>
    </source>
</evidence>
<keyword evidence="2" id="KW-1185">Reference proteome</keyword>
<gene>
    <name evidence="1" type="ORF">FYJ51_00740</name>
</gene>
<dbReference type="AlphaFoldDB" id="A0A7X2TEB5"/>
<evidence type="ECO:0000313" key="2">
    <source>
        <dbReference type="Proteomes" id="UP000461880"/>
    </source>
</evidence>
<sequence length="341" mass="39493">MNHDDKDAWGHSLRTLSWDKDPDISKSQKLISDTVHEWYDAKHPPVRRSEVQFLNSLPVSHCLICGSEHFIRYGFYKDGTKCYRCISCGHKFSVLTGTIFQDRKIPISEWIEYLLYLFEFHSIRTAARDNRNAESTGRYWLIKVFAVLEGIQSEVMLEGNIYFDEMFFPVIKHETEIVDGKKLRGISRNKICVAAAYDDHGHMYLAVEGTSKPSRKTTWEALGKHIKRGSKLIHDGDNSQGILVERLHLTEEVHTTSETKGLSDKDNPLDPINNLHSLAKQYMRAHGGYDRDNLQDWMNLIWFVLSEPSNRYEKVDLFIRRAIMSPHVVKFRDAMSKKSAD</sequence>
<accession>A0A7X2TEB5</accession>
<name>A0A7X2TEB5_9FIRM</name>
<proteinExistence type="predicted"/>
<dbReference type="RefSeq" id="WP_154502165.1">
    <property type="nucleotide sequence ID" value="NZ_VUMN01000001.1"/>
</dbReference>